<sequence>MPVFSLKSLSRLTALYLAGLPSLASAAPGCAAVALDGRSLTLAQIEAVARHDCPVSLDANARQRVERAHALLLAYAKLDRPVYGLNRGVGLNKDQTIFEGGEISPAVRARSEQFNRDLLNSHSAAYGEAVPREVARAALLIRLNTALTGGAGLQPQVVQGYADLLNHGITPVLFGDGSVGEADITVLAPIGLALMGEGEVDYRGRRMAAADALQQAGLTPLRLYGKDGLGVVSANAYGAALASLAARDVARLLAQADAVAALSLEGLGGNLAPLLPVTQAQRPFSGQQAAASHMRELLQGSSLWQPDPQRALQDPLSFRTASQAHGAARDLLGLLQAQLVLQINHADDNPTVVLDAAVPADASAYEKQFYVTQGEVRGAVIPSASFDPSAWALPLQGMTVALSQVAQLSAQRSLRLTESGFTGLARFLSPGGGAIGYGPVQKSVSSLAAGVRSLAQPVMTDVQPQAGNIEDVGSNAPWIAQRLGQQVAGVNRQLALELLLAAQALDLRRAAHPDYQPGQGTAALWRSFRQVVPALTADRRVDQDLARAHAFLAAHRRQSPP</sequence>
<dbReference type="eggNOG" id="COG2986">
    <property type="taxonomic scope" value="Bacteria"/>
</dbReference>
<dbReference type="Gene3D" id="1.20.200.10">
    <property type="entry name" value="Fumarase/aspartase (Central domain)"/>
    <property type="match status" value="1"/>
</dbReference>
<dbReference type="InterPro" id="IPR001106">
    <property type="entry name" value="Aromatic_Lyase"/>
</dbReference>
<dbReference type="Gene3D" id="1.10.275.10">
    <property type="entry name" value="Fumarase/aspartase (N-terminal domain)"/>
    <property type="match status" value="1"/>
</dbReference>
<dbReference type="AlphaFoldDB" id="A0A157K554"/>
<organism evidence="2 3">
    <name type="scientific">Bordetella trematum</name>
    <dbReference type="NCBI Taxonomy" id="123899"/>
    <lineage>
        <taxon>Bacteria</taxon>
        <taxon>Pseudomonadati</taxon>
        <taxon>Pseudomonadota</taxon>
        <taxon>Betaproteobacteria</taxon>
        <taxon>Burkholderiales</taxon>
        <taxon>Alcaligenaceae</taxon>
        <taxon>Bordetella</taxon>
    </lineage>
</organism>
<dbReference type="Proteomes" id="UP000076825">
    <property type="component" value="Chromosome 1"/>
</dbReference>
<dbReference type="EC" id="4.3.1.3" evidence="2"/>
<dbReference type="InterPro" id="IPR024083">
    <property type="entry name" value="Fumarase/histidase_N"/>
</dbReference>
<dbReference type="GO" id="GO:0004397">
    <property type="term" value="F:histidine ammonia-lyase activity"/>
    <property type="evidence" value="ECO:0007669"/>
    <property type="project" value="UniProtKB-EC"/>
</dbReference>
<dbReference type="Pfam" id="PF00221">
    <property type="entry name" value="Lyase_aromatic"/>
    <property type="match status" value="1"/>
</dbReference>
<dbReference type="EMBL" id="LT546645">
    <property type="protein sequence ID" value="SAI72583.1"/>
    <property type="molecule type" value="Genomic_DNA"/>
</dbReference>
<evidence type="ECO:0000313" key="3">
    <source>
        <dbReference type="Proteomes" id="UP000076825"/>
    </source>
</evidence>
<accession>A0A157K554</accession>
<reference evidence="2 3" key="1">
    <citation type="submission" date="2016-04" db="EMBL/GenBank/DDBJ databases">
        <authorList>
            <consortium name="Pathogen Informatics"/>
        </authorList>
    </citation>
    <scope>NUCLEOTIDE SEQUENCE [LARGE SCALE GENOMIC DNA]</scope>
    <source>
        <strain evidence="2 3">H044680328</strain>
    </source>
</reference>
<keyword evidence="3" id="KW-1185">Reference proteome</keyword>
<evidence type="ECO:0000313" key="2">
    <source>
        <dbReference type="EMBL" id="SAI72583.1"/>
    </source>
</evidence>
<dbReference type="KEGG" id="btrm:SAMEA390648703288"/>
<dbReference type="OrthoDB" id="9806955at2"/>
<gene>
    <name evidence="2" type="primary">hutH</name>
    <name evidence="2" type="ORF">SAMEA3906487_03288</name>
</gene>
<keyword evidence="1" id="KW-0732">Signal</keyword>
<dbReference type="PANTHER" id="PTHR10362">
    <property type="entry name" value="HISTIDINE AMMONIA-LYASE"/>
    <property type="match status" value="1"/>
</dbReference>
<protein>
    <submittedName>
        <fullName evidence="2">Histidine ammonia-lyase</fullName>
        <ecNumber evidence="2">4.3.1.3</ecNumber>
    </submittedName>
</protein>
<feature type="chain" id="PRO_5009816446" evidence="1">
    <location>
        <begin position="27"/>
        <end position="561"/>
    </location>
</feature>
<dbReference type="SUPFAM" id="SSF48557">
    <property type="entry name" value="L-aspartase-like"/>
    <property type="match status" value="1"/>
</dbReference>
<dbReference type="RefSeq" id="WP_063492276.1">
    <property type="nucleotide sequence ID" value="NZ_CP016340.1"/>
</dbReference>
<name>A0A157K554_9BORD</name>
<evidence type="ECO:0000256" key="1">
    <source>
        <dbReference type="SAM" id="SignalP"/>
    </source>
</evidence>
<dbReference type="CDD" id="cd00332">
    <property type="entry name" value="PAL-HAL"/>
    <property type="match status" value="1"/>
</dbReference>
<dbReference type="STRING" id="123899.SAMEA3906487_03288"/>
<feature type="signal peptide" evidence="1">
    <location>
        <begin position="1"/>
        <end position="26"/>
    </location>
</feature>
<dbReference type="InterPro" id="IPR008948">
    <property type="entry name" value="L-Aspartase-like"/>
</dbReference>
<proteinExistence type="predicted"/>
<dbReference type="PATRIC" id="fig|123899.6.peg.3285"/>
<dbReference type="GeneID" id="56589472"/>
<keyword evidence="2" id="KW-0456">Lyase</keyword>